<feature type="region of interest" description="Disordered" evidence="1">
    <location>
        <begin position="283"/>
        <end position="357"/>
    </location>
</feature>
<evidence type="ECO:0000313" key="2">
    <source>
        <dbReference type="EMBL" id="KAF5368641.1"/>
    </source>
</evidence>
<sequence length="357" mass="38909">MFNSFLKGQQQQQQDHPDDPNARPGQSSKTVLREKQRTSRENPPLNSPSHRSLATGFGPTPHDASLAELYGIPLDSNGHRQAHFSETTEDLNPSHSAIRLPHEDKAKSPLPPNSEPLFDPFDGSLLGMMTTPDGVDQSDDGPLGNLVAKNDDLWSHLSSVLELQTQIAALHLEMENIGNRNEGKGKGKGKGTSSRTAPKRWDSNKSGELDGDEEEADVGVDVDADEEEREREEEFARLEDQFEGRKESINEIMVKLDDLSRAVTKFHALQAPELDPKFFAHGREDSLASTPPPSSLPGSPPLGFIVPMSVPNTISAPATFDTTTTTSAPPERVLNTGRLVESPMSIPESLPPLPKSP</sequence>
<dbReference type="OrthoDB" id="2537650at2759"/>
<feature type="compositionally biased region" description="Acidic residues" evidence="1">
    <location>
        <begin position="209"/>
        <end position="231"/>
    </location>
</feature>
<evidence type="ECO:0000313" key="3">
    <source>
        <dbReference type="Proteomes" id="UP000559256"/>
    </source>
</evidence>
<feature type="compositionally biased region" description="Low complexity" evidence="1">
    <location>
        <begin position="313"/>
        <end position="330"/>
    </location>
</feature>
<name>A0A8H5GP65_9AGAR</name>
<feature type="compositionally biased region" description="Basic and acidic residues" evidence="1">
    <location>
        <begin position="199"/>
        <end position="208"/>
    </location>
</feature>
<feature type="region of interest" description="Disordered" evidence="1">
    <location>
        <begin position="1"/>
        <end position="65"/>
    </location>
</feature>
<accession>A0A8H5GP65</accession>
<proteinExistence type="predicted"/>
<protein>
    <submittedName>
        <fullName evidence="2">Uncharacterized protein</fullName>
    </submittedName>
</protein>
<feature type="compositionally biased region" description="Pro residues" evidence="1">
    <location>
        <begin position="290"/>
        <end position="300"/>
    </location>
</feature>
<feature type="region of interest" description="Disordered" evidence="1">
    <location>
        <begin position="178"/>
        <end position="236"/>
    </location>
</feature>
<keyword evidence="3" id="KW-1185">Reference proteome</keyword>
<evidence type="ECO:0000256" key="1">
    <source>
        <dbReference type="SAM" id="MobiDB-lite"/>
    </source>
</evidence>
<dbReference type="AlphaFoldDB" id="A0A8H5GP65"/>
<organism evidence="2 3">
    <name type="scientific">Tetrapyrgos nigripes</name>
    <dbReference type="NCBI Taxonomy" id="182062"/>
    <lineage>
        <taxon>Eukaryota</taxon>
        <taxon>Fungi</taxon>
        <taxon>Dikarya</taxon>
        <taxon>Basidiomycota</taxon>
        <taxon>Agaricomycotina</taxon>
        <taxon>Agaricomycetes</taxon>
        <taxon>Agaricomycetidae</taxon>
        <taxon>Agaricales</taxon>
        <taxon>Marasmiineae</taxon>
        <taxon>Marasmiaceae</taxon>
        <taxon>Tetrapyrgos</taxon>
    </lineage>
</organism>
<dbReference type="Proteomes" id="UP000559256">
    <property type="component" value="Unassembled WGS sequence"/>
</dbReference>
<gene>
    <name evidence="2" type="ORF">D9758_002249</name>
</gene>
<reference evidence="2 3" key="1">
    <citation type="journal article" date="2020" name="ISME J.">
        <title>Uncovering the hidden diversity of litter-decomposition mechanisms in mushroom-forming fungi.</title>
        <authorList>
            <person name="Floudas D."/>
            <person name="Bentzer J."/>
            <person name="Ahren D."/>
            <person name="Johansson T."/>
            <person name="Persson P."/>
            <person name="Tunlid A."/>
        </authorList>
    </citation>
    <scope>NUCLEOTIDE SEQUENCE [LARGE SCALE GENOMIC DNA]</scope>
    <source>
        <strain evidence="2 3">CBS 291.85</strain>
    </source>
</reference>
<feature type="compositionally biased region" description="Basic and acidic residues" evidence="1">
    <location>
        <begin position="31"/>
        <end position="40"/>
    </location>
</feature>
<dbReference type="EMBL" id="JAACJM010000015">
    <property type="protein sequence ID" value="KAF5368641.1"/>
    <property type="molecule type" value="Genomic_DNA"/>
</dbReference>
<comment type="caution">
    <text evidence="2">The sequence shown here is derived from an EMBL/GenBank/DDBJ whole genome shotgun (WGS) entry which is preliminary data.</text>
</comment>